<feature type="domain" description="Solute-binding protein family 5" evidence="5">
    <location>
        <begin position="71"/>
        <end position="332"/>
    </location>
</feature>
<dbReference type="Pfam" id="PF00496">
    <property type="entry name" value="SBP_bac_5"/>
    <property type="match status" value="1"/>
</dbReference>
<evidence type="ECO:0000259" key="5">
    <source>
        <dbReference type="Pfam" id="PF00496"/>
    </source>
</evidence>
<organism evidence="6 7">
    <name type="scientific">Halocatena marina</name>
    <dbReference type="NCBI Taxonomy" id="2934937"/>
    <lineage>
        <taxon>Archaea</taxon>
        <taxon>Methanobacteriati</taxon>
        <taxon>Methanobacteriota</taxon>
        <taxon>Stenosarchaea group</taxon>
        <taxon>Halobacteria</taxon>
        <taxon>Halobacteriales</taxon>
        <taxon>Natronomonadaceae</taxon>
        <taxon>Halocatena</taxon>
    </lineage>
</organism>
<dbReference type="PANTHER" id="PTHR30290:SF9">
    <property type="entry name" value="OLIGOPEPTIDE-BINDING PROTEIN APPA"/>
    <property type="match status" value="1"/>
</dbReference>
<comment type="similarity">
    <text evidence="1">Belongs to the bacterial solute-binding protein 5 family.</text>
</comment>
<dbReference type="EMBL" id="JBHTAX010000001">
    <property type="protein sequence ID" value="MFC7191250.1"/>
    <property type="molecule type" value="Genomic_DNA"/>
</dbReference>
<feature type="compositionally biased region" description="Basic residues" evidence="4">
    <location>
        <begin position="15"/>
        <end position="30"/>
    </location>
</feature>
<protein>
    <submittedName>
        <fullName evidence="6">ABC transporter substrate-binding protein</fullName>
    </submittedName>
</protein>
<dbReference type="InterPro" id="IPR039424">
    <property type="entry name" value="SBP_5"/>
</dbReference>
<sequence length="416" mass="47726">MVHTKSVTETVRPHERQRRTQSRPRNQRTRLHGESRPIHVRALEPEHVVRRTAKRGILSPRQRRSRSVERVPYYDSYTYRVIPDQNARLSALQKGNITSTSIPLSSARKFQGMDDVTVQAIKQPYLTPICYNMRRNGWSQLRKQSVRHALSYAVDKTKVAQDIFRGFSDVTHTFQPRWSDWYDGSKIIKTGVGKSNDIETARSKLKAGLQGTEYAYDDTMLTGPDGSTVTLKLVITQTSTTIKTFAQYLARAYGKLGFNIEIEPVAFDTLTSNYLNNSYQGSGRPKWNVSPTNGGGRDESVSEVPWDLCLGATLNTYPLTPSSTEMFFTKRGRANYTGYYPTADLKSLYDAARSETDEKRRRKLYAEIFGTLSEEQPYNFVITGRDIYGYRDTVHGSRGRQYLANWNRQTWYRNTQ</sequence>
<gene>
    <name evidence="6" type="ORF">ACFQL7_16540</name>
</gene>
<reference evidence="6 7" key="1">
    <citation type="journal article" date="2019" name="Int. J. Syst. Evol. Microbiol.">
        <title>The Global Catalogue of Microorganisms (GCM) 10K type strain sequencing project: providing services to taxonomists for standard genome sequencing and annotation.</title>
        <authorList>
            <consortium name="The Broad Institute Genomics Platform"/>
            <consortium name="The Broad Institute Genome Sequencing Center for Infectious Disease"/>
            <person name="Wu L."/>
            <person name="Ma J."/>
        </authorList>
    </citation>
    <scope>NUCLEOTIDE SEQUENCE [LARGE SCALE GENOMIC DNA]</scope>
    <source>
        <strain evidence="6 7">RDMS1</strain>
    </source>
</reference>
<dbReference type="AlphaFoldDB" id="A0ABD5YXJ1"/>
<keyword evidence="2" id="KW-0813">Transport</keyword>
<evidence type="ECO:0000256" key="2">
    <source>
        <dbReference type="ARBA" id="ARBA00022448"/>
    </source>
</evidence>
<accession>A0ABD5YXJ1</accession>
<evidence type="ECO:0000256" key="3">
    <source>
        <dbReference type="ARBA" id="ARBA00022729"/>
    </source>
</evidence>
<dbReference type="SUPFAM" id="SSF53850">
    <property type="entry name" value="Periplasmic binding protein-like II"/>
    <property type="match status" value="1"/>
</dbReference>
<evidence type="ECO:0000313" key="7">
    <source>
        <dbReference type="Proteomes" id="UP001596417"/>
    </source>
</evidence>
<proteinExistence type="inferred from homology"/>
<dbReference type="Proteomes" id="UP001596417">
    <property type="component" value="Unassembled WGS sequence"/>
</dbReference>
<comment type="caution">
    <text evidence="6">The sequence shown here is derived from an EMBL/GenBank/DDBJ whole genome shotgun (WGS) entry which is preliminary data.</text>
</comment>
<keyword evidence="7" id="KW-1185">Reference proteome</keyword>
<feature type="region of interest" description="Disordered" evidence="4">
    <location>
        <begin position="1"/>
        <end position="36"/>
    </location>
</feature>
<evidence type="ECO:0000256" key="4">
    <source>
        <dbReference type="SAM" id="MobiDB-lite"/>
    </source>
</evidence>
<dbReference type="RefSeq" id="WP_390206082.1">
    <property type="nucleotide sequence ID" value="NZ_JBHSZC010000001.1"/>
</dbReference>
<evidence type="ECO:0000256" key="1">
    <source>
        <dbReference type="ARBA" id="ARBA00005695"/>
    </source>
</evidence>
<dbReference type="PANTHER" id="PTHR30290">
    <property type="entry name" value="PERIPLASMIC BINDING COMPONENT OF ABC TRANSPORTER"/>
    <property type="match status" value="1"/>
</dbReference>
<evidence type="ECO:0000313" key="6">
    <source>
        <dbReference type="EMBL" id="MFC7191250.1"/>
    </source>
</evidence>
<dbReference type="Gene3D" id="3.10.105.10">
    <property type="entry name" value="Dipeptide-binding Protein, Domain 3"/>
    <property type="match status" value="1"/>
</dbReference>
<keyword evidence="3" id="KW-0732">Signal</keyword>
<name>A0ABD5YXJ1_9EURY</name>
<dbReference type="Gene3D" id="3.40.190.10">
    <property type="entry name" value="Periplasmic binding protein-like II"/>
    <property type="match status" value="1"/>
</dbReference>
<dbReference type="CDD" id="cd00995">
    <property type="entry name" value="PBP2_NikA_DppA_OppA_like"/>
    <property type="match status" value="1"/>
</dbReference>
<dbReference type="InterPro" id="IPR000914">
    <property type="entry name" value="SBP_5_dom"/>
</dbReference>